<protein>
    <submittedName>
        <fullName evidence="3">DUF1206 domain-containing protein</fullName>
    </submittedName>
</protein>
<dbReference type="InterPro" id="IPR009597">
    <property type="entry name" value="DUF1206"/>
</dbReference>
<feature type="domain" description="DUF1206" evidence="2">
    <location>
        <begin position="105"/>
        <end position="174"/>
    </location>
</feature>
<reference evidence="3 4" key="1">
    <citation type="submission" date="2022-08" db="EMBL/GenBank/DDBJ databases">
        <title>novel species in genus Aeromicrobium.</title>
        <authorList>
            <person name="Ye L."/>
        </authorList>
    </citation>
    <scope>NUCLEOTIDE SEQUENCE [LARGE SCALE GENOMIC DNA]</scope>
    <source>
        <strain evidence="4">zg-Y1379</strain>
    </source>
</reference>
<name>A0ABY5MAF2_9ACTN</name>
<dbReference type="EMBL" id="CP102173">
    <property type="protein sequence ID" value="UUP13648.1"/>
    <property type="molecule type" value="Genomic_DNA"/>
</dbReference>
<evidence type="ECO:0000259" key="2">
    <source>
        <dbReference type="Pfam" id="PF06724"/>
    </source>
</evidence>
<feature type="transmembrane region" description="Helical" evidence="1">
    <location>
        <begin position="67"/>
        <end position="90"/>
    </location>
</feature>
<feature type="transmembrane region" description="Helical" evidence="1">
    <location>
        <begin position="21"/>
        <end position="43"/>
    </location>
</feature>
<dbReference type="RefSeq" id="WP_232402279.1">
    <property type="nucleotide sequence ID" value="NZ_CP102173.1"/>
</dbReference>
<evidence type="ECO:0000313" key="4">
    <source>
        <dbReference type="Proteomes" id="UP001316184"/>
    </source>
</evidence>
<organism evidence="3 4">
    <name type="scientific">Aeromicrobium wangtongii</name>
    <dbReference type="NCBI Taxonomy" id="2969247"/>
    <lineage>
        <taxon>Bacteria</taxon>
        <taxon>Bacillati</taxon>
        <taxon>Actinomycetota</taxon>
        <taxon>Actinomycetes</taxon>
        <taxon>Propionibacteriales</taxon>
        <taxon>Nocardioidaceae</taxon>
        <taxon>Aeromicrobium</taxon>
    </lineage>
</organism>
<evidence type="ECO:0000256" key="1">
    <source>
        <dbReference type="SAM" id="Phobius"/>
    </source>
</evidence>
<sequence length="271" mass="27664">MEASTAGQEARHSDLLKHGASVGLGAYGLVHLLIAWIALQVAWSGGGDASSGGALQTLADQPFGRTMLWITVIGLLALVVWQAATAIWGFQEEDGAKRVRKRLSAAGRTVVYAALAVSAFKIASGSGGGGGGDSKQEGLTADLMSAPAGRVLVAAVGIAILAVGIAQIRRGVTDAFTHDLQPAATTGSTGSAVLVVGRVGYVAKGVAVGIVGVLFGWAAVSYEPDKAGGLDDALKTLRDQPFGPYLLTLVALGVAAFGLFCFAWARHPRTR</sequence>
<proteinExistence type="predicted"/>
<feature type="domain" description="DUF1206" evidence="2">
    <location>
        <begin position="22"/>
        <end position="89"/>
    </location>
</feature>
<feature type="transmembrane region" description="Helical" evidence="1">
    <location>
        <begin position="201"/>
        <end position="222"/>
    </location>
</feature>
<keyword evidence="1" id="KW-0472">Membrane</keyword>
<dbReference type="Pfam" id="PF06724">
    <property type="entry name" value="DUF1206"/>
    <property type="match status" value="3"/>
</dbReference>
<feature type="transmembrane region" description="Helical" evidence="1">
    <location>
        <begin position="242"/>
        <end position="265"/>
    </location>
</feature>
<keyword evidence="4" id="KW-1185">Reference proteome</keyword>
<evidence type="ECO:0000313" key="3">
    <source>
        <dbReference type="EMBL" id="UUP13648.1"/>
    </source>
</evidence>
<feature type="transmembrane region" description="Helical" evidence="1">
    <location>
        <begin position="148"/>
        <end position="166"/>
    </location>
</feature>
<feature type="transmembrane region" description="Helical" evidence="1">
    <location>
        <begin position="110"/>
        <end position="128"/>
    </location>
</feature>
<gene>
    <name evidence="3" type="ORF">NQV15_17635</name>
</gene>
<accession>A0ABY5MAF2</accession>
<feature type="domain" description="DUF1206" evidence="2">
    <location>
        <begin position="199"/>
        <end position="266"/>
    </location>
</feature>
<keyword evidence="1" id="KW-0812">Transmembrane</keyword>
<keyword evidence="1" id="KW-1133">Transmembrane helix</keyword>
<dbReference type="Proteomes" id="UP001316184">
    <property type="component" value="Chromosome"/>
</dbReference>